<organism evidence="2">
    <name type="scientific">Enterocloster bolteae</name>
    <dbReference type="NCBI Taxonomy" id="208479"/>
    <lineage>
        <taxon>Bacteria</taxon>
        <taxon>Bacillati</taxon>
        <taxon>Bacillota</taxon>
        <taxon>Clostridia</taxon>
        <taxon>Lachnospirales</taxon>
        <taxon>Lachnospiraceae</taxon>
        <taxon>Enterocloster</taxon>
    </lineage>
</organism>
<dbReference type="AlphaFoldDB" id="A0A6N2XTJ4"/>
<dbReference type="EMBL" id="CACRTF010000028">
    <property type="protein sequence ID" value="VYT57197.1"/>
    <property type="molecule type" value="Genomic_DNA"/>
</dbReference>
<dbReference type="RefSeq" id="WP_156703835.1">
    <property type="nucleotide sequence ID" value="NZ_CACRTF010000028.1"/>
</dbReference>
<protein>
    <recommendedName>
        <fullName evidence="1">DUF5348 domain-containing protein</fullName>
    </recommendedName>
</protein>
<dbReference type="InterPro" id="IPR035255">
    <property type="entry name" value="DUF5348"/>
</dbReference>
<sequence>MKLNDMSDKLNSLSTEIKRILSASGYEDYSDLSCVDYDSSSSEDLLLMDEYNKIVAKLSDINDTLTYLKRPIKYTGKLHKDSRGCYAIDEYTWTSGSTIEFLCKDSWHMREVEGEWVNTPYWTVSSIEHNGQDYYIVYHNDVMLQGLEVRVR</sequence>
<proteinExistence type="predicted"/>
<evidence type="ECO:0000259" key="1">
    <source>
        <dbReference type="Pfam" id="PF17295"/>
    </source>
</evidence>
<name>A0A6N2XTJ4_9FIRM</name>
<reference evidence="2" key="1">
    <citation type="submission" date="2019-11" db="EMBL/GenBank/DDBJ databases">
        <authorList>
            <person name="Feng L."/>
        </authorList>
    </citation>
    <scope>NUCLEOTIDE SEQUENCE</scope>
    <source>
        <strain evidence="2">CbolteaeLFYP116</strain>
    </source>
</reference>
<dbReference type="Gene3D" id="2.40.10.390">
    <property type="match status" value="1"/>
</dbReference>
<dbReference type="Pfam" id="PF17295">
    <property type="entry name" value="DUF5348"/>
    <property type="match status" value="1"/>
</dbReference>
<evidence type="ECO:0000313" key="2">
    <source>
        <dbReference type="EMBL" id="VYT57197.1"/>
    </source>
</evidence>
<gene>
    <name evidence="2" type="ORF">CBLFYP116_06026</name>
</gene>
<accession>A0A6N2XTJ4</accession>
<feature type="domain" description="DUF5348" evidence="1">
    <location>
        <begin position="79"/>
        <end position="151"/>
    </location>
</feature>